<gene>
    <name evidence="1" type="ORF">LCGC14_2522660</name>
</gene>
<accession>A0A0F9AVY9</accession>
<comment type="caution">
    <text evidence="1">The sequence shown here is derived from an EMBL/GenBank/DDBJ whole genome shotgun (WGS) entry which is preliminary data.</text>
</comment>
<reference evidence="1" key="1">
    <citation type="journal article" date="2015" name="Nature">
        <title>Complex archaea that bridge the gap between prokaryotes and eukaryotes.</title>
        <authorList>
            <person name="Spang A."/>
            <person name="Saw J.H."/>
            <person name="Jorgensen S.L."/>
            <person name="Zaremba-Niedzwiedzka K."/>
            <person name="Martijn J."/>
            <person name="Lind A.E."/>
            <person name="van Eijk R."/>
            <person name="Schleper C."/>
            <person name="Guy L."/>
            <person name="Ettema T.J."/>
        </authorList>
    </citation>
    <scope>NUCLEOTIDE SEQUENCE</scope>
</reference>
<evidence type="ECO:0008006" key="2">
    <source>
        <dbReference type="Google" id="ProtNLM"/>
    </source>
</evidence>
<evidence type="ECO:0000313" key="1">
    <source>
        <dbReference type="EMBL" id="KKL13749.1"/>
    </source>
</evidence>
<dbReference type="PANTHER" id="PTHR35841">
    <property type="entry name" value="PHOSPHONATES-BINDING PERIPLASMIC PROTEIN"/>
    <property type="match status" value="1"/>
</dbReference>
<dbReference type="Pfam" id="PF12974">
    <property type="entry name" value="Phosphonate-bd"/>
    <property type="match status" value="1"/>
</dbReference>
<sequence length="175" mass="19780">ARRDSDINSLDDLRERVFAFSDPLSNSGRLAPVYQLALREERPETFFDRYIFTYAHDNSIKAVAEGLVDGAAVDSLVYDYWAATGSEYAAETKIVDRWGPFGINPVVVHPDLDEGLKERLRQTLLAMNEDPRGERILSNLHIDRFVVPDDSIYDSVRTMRAYISAVEGERAAVQP</sequence>
<dbReference type="EMBL" id="LAZR01040736">
    <property type="protein sequence ID" value="KKL13749.1"/>
    <property type="molecule type" value="Genomic_DNA"/>
</dbReference>
<dbReference type="AlphaFoldDB" id="A0A0F9AVY9"/>
<dbReference type="SUPFAM" id="SSF53850">
    <property type="entry name" value="Periplasmic binding protein-like II"/>
    <property type="match status" value="1"/>
</dbReference>
<feature type="non-terminal residue" evidence="1">
    <location>
        <position position="1"/>
    </location>
</feature>
<protein>
    <recommendedName>
        <fullName evidence="2">Phosphate/phosphite/phosphonate ABC transporter substrate-binding protein</fullName>
    </recommendedName>
</protein>
<name>A0A0F9AVY9_9ZZZZ</name>
<dbReference type="Gene3D" id="3.40.190.10">
    <property type="entry name" value="Periplasmic binding protein-like II"/>
    <property type="match status" value="1"/>
</dbReference>
<organism evidence="1">
    <name type="scientific">marine sediment metagenome</name>
    <dbReference type="NCBI Taxonomy" id="412755"/>
    <lineage>
        <taxon>unclassified sequences</taxon>
        <taxon>metagenomes</taxon>
        <taxon>ecological metagenomes</taxon>
    </lineage>
</organism>
<dbReference type="PANTHER" id="PTHR35841:SF1">
    <property type="entry name" value="PHOSPHONATES-BINDING PERIPLASMIC PROTEIN"/>
    <property type="match status" value="1"/>
</dbReference>
<proteinExistence type="predicted"/>